<name>A0A813HU25_POLGL</name>
<gene>
    <name evidence="2" type="ORF">PGLA2088_LOCUS2261</name>
</gene>
<comment type="caution">
    <text evidence="2">The sequence shown here is derived from an EMBL/GenBank/DDBJ whole genome shotgun (WGS) entry which is preliminary data.</text>
</comment>
<feature type="transmembrane region" description="Helical" evidence="1">
    <location>
        <begin position="47"/>
        <end position="69"/>
    </location>
</feature>
<proteinExistence type="predicted"/>
<keyword evidence="1" id="KW-1133">Transmembrane helix</keyword>
<reference evidence="2" key="1">
    <citation type="submission" date="2021-02" db="EMBL/GenBank/DDBJ databases">
        <authorList>
            <person name="Dougan E. K."/>
            <person name="Rhodes N."/>
            <person name="Thang M."/>
            <person name="Chan C."/>
        </authorList>
    </citation>
    <scope>NUCLEOTIDE SEQUENCE</scope>
</reference>
<dbReference type="AlphaFoldDB" id="A0A813HU25"/>
<evidence type="ECO:0000313" key="2">
    <source>
        <dbReference type="EMBL" id="CAE8641225.1"/>
    </source>
</evidence>
<dbReference type="Proteomes" id="UP000626109">
    <property type="component" value="Unassembled WGS sequence"/>
</dbReference>
<accession>A0A813HU25</accession>
<dbReference type="EMBL" id="CAJNNW010001802">
    <property type="protein sequence ID" value="CAE8641225.1"/>
    <property type="molecule type" value="Genomic_DNA"/>
</dbReference>
<protein>
    <submittedName>
        <fullName evidence="2">Uncharacterized protein</fullName>
    </submittedName>
</protein>
<evidence type="ECO:0000313" key="3">
    <source>
        <dbReference type="Proteomes" id="UP000626109"/>
    </source>
</evidence>
<keyword evidence="1" id="KW-0472">Membrane</keyword>
<organism evidence="2 3">
    <name type="scientific">Polarella glacialis</name>
    <name type="common">Dinoflagellate</name>
    <dbReference type="NCBI Taxonomy" id="89957"/>
    <lineage>
        <taxon>Eukaryota</taxon>
        <taxon>Sar</taxon>
        <taxon>Alveolata</taxon>
        <taxon>Dinophyceae</taxon>
        <taxon>Suessiales</taxon>
        <taxon>Suessiaceae</taxon>
        <taxon>Polarella</taxon>
    </lineage>
</organism>
<sequence>MYGLTTKLGQARGSHVRKSVRLHPVAASVPLAKHELHVIHADERRSVVQAAVVAVVVVVVVVVAVVVVVRQHSRSRQVESVSQFGHWPPPFPTYTFTLVLRTARLASQLA</sequence>
<evidence type="ECO:0000256" key="1">
    <source>
        <dbReference type="SAM" id="Phobius"/>
    </source>
</evidence>
<keyword evidence="1" id="KW-0812">Transmembrane</keyword>